<gene>
    <name evidence="5" type="ORF">BDV96DRAFT_614007</name>
</gene>
<dbReference type="Pfam" id="PF04909">
    <property type="entry name" value="Amidohydro_2"/>
    <property type="match status" value="1"/>
</dbReference>
<dbReference type="OrthoDB" id="191270at2759"/>
<feature type="domain" description="Amidohydrolase-related" evidence="4">
    <location>
        <begin position="27"/>
        <end position="252"/>
    </location>
</feature>
<dbReference type="Gene3D" id="3.20.20.140">
    <property type="entry name" value="Metal-dependent hydrolases"/>
    <property type="match status" value="1"/>
</dbReference>
<name>A0A6A5Z3V7_9PLEO</name>
<dbReference type="InterPro" id="IPR006680">
    <property type="entry name" value="Amidohydro-rel"/>
</dbReference>
<protein>
    <recommendedName>
        <fullName evidence="4">Amidohydrolase-related domain-containing protein</fullName>
    </recommendedName>
</protein>
<dbReference type="SUPFAM" id="SSF51556">
    <property type="entry name" value="Metallo-dependent hydrolases"/>
    <property type="match status" value="1"/>
</dbReference>
<evidence type="ECO:0000259" key="4">
    <source>
        <dbReference type="Pfam" id="PF04909"/>
    </source>
</evidence>
<evidence type="ECO:0000313" key="6">
    <source>
        <dbReference type="Proteomes" id="UP000799770"/>
    </source>
</evidence>
<accession>A0A6A5Z3V7</accession>
<dbReference type="EMBL" id="ML977329">
    <property type="protein sequence ID" value="KAF2113098.1"/>
    <property type="molecule type" value="Genomic_DNA"/>
</dbReference>
<evidence type="ECO:0000313" key="5">
    <source>
        <dbReference type="EMBL" id="KAF2113098.1"/>
    </source>
</evidence>
<reference evidence="5" key="1">
    <citation type="journal article" date="2020" name="Stud. Mycol.">
        <title>101 Dothideomycetes genomes: a test case for predicting lifestyles and emergence of pathogens.</title>
        <authorList>
            <person name="Haridas S."/>
            <person name="Albert R."/>
            <person name="Binder M."/>
            <person name="Bloem J."/>
            <person name="Labutti K."/>
            <person name="Salamov A."/>
            <person name="Andreopoulos B."/>
            <person name="Baker S."/>
            <person name="Barry K."/>
            <person name="Bills G."/>
            <person name="Bluhm B."/>
            <person name="Cannon C."/>
            <person name="Castanera R."/>
            <person name="Culley D."/>
            <person name="Daum C."/>
            <person name="Ezra D."/>
            <person name="Gonzalez J."/>
            <person name="Henrissat B."/>
            <person name="Kuo A."/>
            <person name="Liang C."/>
            <person name="Lipzen A."/>
            <person name="Lutzoni F."/>
            <person name="Magnuson J."/>
            <person name="Mondo S."/>
            <person name="Nolan M."/>
            <person name="Ohm R."/>
            <person name="Pangilinan J."/>
            <person name="Park H.-J."/>
            <person name="Ramirez L."/>
            <person name="Alfaro M."/>
            <person name="Sun H."/>
            <person name="Tritt A."/>
            <person name="Yoshinaga Y."/>
            <person name="Zwiers L.-H."/>
            <person name="Turgeon B."/>
            <person name="Goodwin S."/>
            <person name="Spatafora J."/>
            <person name="Crous P."/>
            <person name="Grigoriev I."/>
        </authorList>
    </citation>
    <scope>NUCLEOTIDE SEQUENCE</scope>
    <source>
        <strain evidence="5">CBS 627.86</strain>
    </source>
</reference>
<sequence>MNAHGIDVSVLSLGNPQLDFLENGDEAVHVAKRINSELQDLCSQYPARLFFLGCLPTTASLPAIHSCIQHLQTLPLHRGVVMGYRGFGNGLDDPSILPLFHTLADQKLPVLPVSLGFSTETTMAITRMYLAGIFDSVPGLQLILSHAGGMLPFSARRIERFVKRKSIWDVLRGNILLDGIVFDKIPLRAAADAVGVERVMFGTDHPLFPSLRKEGLYDICVKNRDAAEACFGKDASEYEGVMGANAVRILNLR</sequence>
<dbReference type="PANTHER" id="PTHR21240">
    <property type="entry name" value="2-AMINO-3-CARBOXYLMUCONATE-6-SEMIALDEHYDE DECARBOXYLASE"/>
    <property type="match status" value="1"/>
</dbReference>
<dbReference type="AlphaFoldDB" id="A0A6A5Z3V7"/>
<organism evidence="5 6">
    <name type="scientific">Lophiotrema nucula</name>
    <dbReference type="NCBI Taxonomy" id="690887"/>
    <lineage>
        <taxon>Eukaryota</taxon>
        <taxon>Fungi</taxon>
        <taxon>Dikarya</taxon>
        <taxon>Ascomycota</taxon>
        <taxon>Pezizomycotina</taxon>
        <taxon>Dothideomycetes</taxon>
        <taxon>Pleosporomycetidae</taxon>
        <taxon>Pleosporales</taxon>
        <taxon>Lophiotremataceae</taxon>
        <taxon>Lophiotrema</taxon>
    </lineage>
</organism>
<keyword evidence="1 3" id="KW-0210">Decarboxylase</keyword>
<dbReference type="GO" id="GO:0016787">
    <property type="term" value="F:hydrolase activity"/>
    <property type="evidence" value="ECO:0007669"/>
    <property type="project" value="InterPro"/>
</dbReference>
<evidence type="ECO:0000256" key="2">
    <source>
        <dbReference type="ARBA" id="ARBA00023239"/>
    </source>
</evidence>
<keyword evidence="6" id="KW-1185">Reference proteome</keyword>
<dbReference type="PANTHER" id="PTHR21240:SF28">
    <property type="entry name" value="ISO-OROTATE DECARBOXYLASE (EUROFUNG)"/>
    <property type="match status" value="1"/>
</dbReference>
<dbReference type="GO" id="GO:0005829">
    <property type="term" value="C:cytosol"/>
    <property type="evidence" value="ECO:0007669"/>
    <property type="project" value="TreeGrafter"/>
</dbReference>
<proteinExistence type="inferred from homology"/>
<dbReference type="InterPro" id="IPR032465">
    <property type="entry name" value="ACMSD"/>
</dbReference>
<keyword evidence="2 3" id="KW-0456">Lyase</keyword>
<comment type="similarity">
    <text evidence="3">Belongs to the metallo-dependent hydrolases superfamily.</text>
</comment>
<dbReference type="Proteomes" id="UP000799770">
    <property type="component" value="Unassembled WGS sequence"/>
</dbReference>
<dbReference type="InterPro" id="IPR032466">
    <property type="entry name" value="Metal_Hydrolase"/>
</dbReference>
<evidence type="ECO:0000256" key="1">
    <source>
        <dbReference type="ARBA" id="ARBA00022793"/>
    </source>
</evidence>
<dbReference type="GO" id="GO:0016831">
    <property type="term" value="F:carboxy-lyase activity"/>
    <property type="evidence" value="ECO:0007669"/>
    <property type="project" value="UniProtKB-KW"/>
</dbReference>
<dbReference type="GO" id="GO:0019748">
    <property type="term" value="P:secondary metabolic process"/>
    <property type="evidence" value="ECO:0007669"/>
    <property type="project" value="TreeGrafter"/>
</dbReference>
<evidence type="ECO:0000256" key="3">
    <source>
        <dbReference type="RuleBase" id="RU366045"/>
    </source>
</evidence>